<dbReference type="PANTHER" id="PTHR14991:SF0">
    <property type="entry name" value="RING FINGER PROTEIN 32"/>
    <property type="match status" value="1"/>
</dbReference>
<dbReference type="InterPro" id="IPR013083">
    <property type="entry name" value="Znf_RING/FYVE/PHD"/>
</dbReference>
<dbReference type="Proteomes" id="UP000054558">
    <property type="component" value="Unassembled WGS sequence"/>
</dbReference>
<keyword evidence="3" id="KW-0862">Zinc</keyword>
<protein>
    <recommendedName>
        <fullName evidence="6">RING-type domain-containing protein</fullName>
    </recommendedName>
</protein>
<keyword evidence="8" id="KW-1185">Reference proteome</keyword>
<evidence type="ECO:0000256" key="3">
    <source>
        <dbReference type="ARBA" id="ARBA00022833"/>
    </source>
</evidence>
<feature type="region of interest" description="Disordered" evidence="5">
    <location>
        <begin position="1"/>
        <end position="24"/>
    </location>
</feature>
<feature type="domain" description="RING-type" evidence="6">
    <location>
        <begin position="68"/>
        <end position="110"/>
    </location>
</feature>
<dbReference type="Gene3D" id="3.30.40.10">
    <property type="entry name" value="Zinc/RING finger domain, C3HC4 (zinc finger)"/>
    <property type="match status" value="2"/>
</dbReference>
<dbReference type="PROSITE" id="PS50089">
    <property type="entry name" value="ZF_RING_2"/>
    <property type="match status" value="2"/>
</dbReference>
<dbReference type="Pfam" id="PF00612">
    <property type="entry name" value="IQ"/>
    <property type="match status" value="1"/>
</dbReference>
<dbReference type="Pfam" id="PF13445">
    <property type="entry name" value="zf-RING_UBOX"/>
    <property type="match status" value="1"/>
</dbReference>
<dbReference type="InterPro" id="IPR042862">
    <property type="entry name" value="RNF32"/>
</dbReference>
<gene>
    <name evidence="7" type="ORF">KFL_006050035</name>
</gene>
<evidence type="ECO:0000313" key="7">
    <source>
        <dbReference type="EMBL" id="GAQ90141.1"/>
    </source>
</evidence>
<dbReference type="OrthoDB" id="1925533at2759"/>
<sequence>MFHLPTPKLRPKPSSTSASGLKHVPAQPALTLAQKYGLVAKPPPRLSVEEWEEAHKRSRARRDSRLPCPICRDEFRDGEQVLLSCSHVFHKTCLASFERYAQQKCCPLCRTKHYQKIPIRDGAELYQYTSATRIQSYFRGYVVRKWYAALLASIPPTDPDKRRHFFANKLESASDRLLLHLEAERDEIDALFAEIDASVRDSKRIYRQAAGLPEPEVPEELQEEPRTEDVGGDENVEPPGAGSPERDVLGESIRTGWIRGSDWDVAVAKAIERGDSDCPICIAPLHRAKGDSTLAWLSCSHVFHADCIAAFEDYKNACAAKAALTEDGGRRNRNGERVKSMVKHNCPVCRSLYERMWM</sequence>
<evidence type="ECO:0000256" key="5">
    <source>
        <dbReference type="SAM" id="MobiDB-lite"/>
    </source>
</evidence>
<dbReference type="SMART" id="SM00184">
    <property type="entry name" value="RING"/>
    <property type="match status" value="2"/>
</dbReference>
<dbReference type="Pfam" id="PF13639">
    <property type="entry name" value="zf-RING_2"/>
    <property type="match status" value="1"/>
</dbReference>
<reference evidence="7 8" key="1">
    <citation type="journal article" date="2014" name="Nat. Commun.">
        <title>Klebsormidium flaccidum genome reveals primary factors for plant terrestrial adaptation.</title>
        <authorList>
            <person name="Hori K."/>
            <person name="Maruyama F."/>
            <person name="Fujisawa T."/>
            <person name="Togashi T."/>
            <person name="Yamamoto N."/>
            <person name="Seo M."/>
            <person name="Sato S."/>
            <person name="Yamada T."/>
            <person name="Mori H."/>
            <person name="Tajima N."/>
            <person name="Moriyama T."/>
            <person name="Ikeuchi M."/>
            <person name="Watanabe M."/>
            <person name="Wada H."/>
            <person name="Kobayashi K."/>
            <person name="Saito M."/>
            <person name="Masuda T."/>
            <person name="Sasaki-Sekimoto Y."/>
            <person name="Mashiguchi K."/>
            <person name="Awai K."/>
            <person name="Shimojima M."/>
            <person name="Masuda S."/>
            <person name="Iwai M."/>
            <person name="Nobusawa T."/>
            <person name="Narise T."/>
            <person name="Kondo S."/>
            <person name="Saito H."/>
            <person name="Sato R."/>
            <person name="Murakawa M."/>
            <person name="Ihara Y."/>
            <person name="Oshima-Yamada Y."/>
            <person name="Ohtaka K."/>
            <person name="Satoh M."/>
            <person name="Sonobe K."/>
            <person name="Ishii M."/>
            <person name="Ohtani R."/>
            <person name="Kanamori-Sato M."/>
            <person name="Honoki R."/>
            <person name="Miyazaki D."/>
            <person name="Mochizuki H."/>
            <person name="Umetsu J."/>
            <person name="Higashi K."/>
            <person name="Shibata D."/>
            <person name="Kamiya Y."/>
            <person name="Sato N."/>
            <person name="Nakamura Y."/>
            <person name="Tabata S."/>
            <person name="Ida S."/>
            <person name="Kurokawa K."/>
            <person name="Ohta H."/>
        </authorList>
    </citation>
    <scope>NUCLEOTIDE SEQUENCE [LARGE SCALE GENOMIC DNA]</scope>
    <source>
        <strain evidence="7 8">NIES-2285</strain>
    </source>
</reference>
<organism evidence="7 8">
    <name type="scientific">Klebsormidium nitens</name>
    <name type="common">Green alga</name>
    <name type="synonym">Ulothrix nitens</name>
    <dbReference type="NCBI Taxonomy" id="105231"/>
    <lineage>
        <taxon>Eukaryota</taxon>
        <taxon>Viridiplantae</taxon>
        <taxon>Streptophyta</taxon>
        <taxon>Klebsormidiophyceae</taxon>
        <taxon>Klebsormidiales</taxon>
        <taxon>Klebsormidiaceae</taxon>
        <taxon>Klebsormidium</taxon>
    </lineage>
</organism>
<dbReference type="SUPFAM" id="SSF57850">
    <property type="entry name" value="RING/U-box"/>
    <property type="match status" value="2"/>
</dbReference>
<proteinExistence type="predicted"/>
<dbReference type="AlphaFoldDB" id="A0A1Y1ILW4"/>
<keyword evidence="2 4" id="KW-0863">Zinc-finger</keyword>
<dbReference type="InterPro" id="IPR027370">
    <property type="entry name" value="Znf-RING_euk"/>
</dbReference>
<feature type="region of interest" description="Disordered" evidence="5">
    <location>
        <begin position="210"/>
        <end position="248"/>
    </location>
</feature>
<dbReference type="CDD" id="cd16677">
    <property type="entry name" value="RING-H2_RNF32_rpt1"/>
    <property type="match status" value="1"/>
</dbReference>
<dbReference type="InterPro" id="IPR001841">
    <property type="entry name" value="Znf_RING"/>
</dbReference>
<dbReference type="STRING" id="105231.A0A1Y1ILW4"/>
<dbReference type="OMA" id="PQENDWD"/>
<evidence type="ECO:0000313" key="8">
    <source>
        <dbReference type="Proteomes" id="UP000054558"/>
    </source>
</evidence>
<dbReference type="GO" id="GO:0008270">
    <property type="term" value="F:zinc ion binding"/>
    <property type="evidence" value="ECO:0007669"/>
    <property type="project" value="UniProtKB-KW"/>
</dbReference>
<evidence type="ECO:0000259" key="6">
    <source>
        <dbReference type="PROSITE" id="PS50089"/>
    </source>
</evidence>
<keyword evidence="1" id="KW-0479">Metal-binding</keyword>
<feature type="domain" description="RING-type" evidence="6">
    <location>
        <begin position="278"/>
        <end position="350"/>
    </location>
</feature>
<dbReference type="PANTHER" id="PTHR14991">
    <property type="entry name" value="RING FINGER PROTEIN 32"/>
    <property type="match status" value="1"/>
</dbReference>
<evidence type="ECO:0000256" key="2">
    <source>
        <dbReference type="ARBA" id="ARBA00022771"/>
    </source>
</evidence>
<dbReference type="EMBL" id="DF237554">
    <property type="protein sequence ID" value="GAQ90141.1"/>
    <property type="molecule type" value="Genomic_DNA"/>
</dbReference>
<dbReference type="CDD" id="cd23767">
    <property type="entry name" value="IQCD"/>
    <property type="match status" value="1"/>
</dbReference>
<evidence type="ECO:0000256" key="1">
    <source>
        <dbReference type="ARBA" id="ARBA00022723"/>
    </source>
</evidence>
<dbReference type="InterPro" id="IPR000048">
    <property type="entry name" value="IQ_motif_EF-hand-BS"/>
</dbReference>
<evidence type="ECO:0000256" key="4">
    <source>
        <dbReference type="PROSITE-ProRule" id="PRU00175"/>
    </source>
</evidence>
<name>A0A1Y1ILW4_KLENI</name>
<dbReference type="PROSITE" id="PS50096">
    <property type="entry name" value="IQ"/>
    <property type="match status" value="1"/>
</dbReference>
<accession>A0A1Y1ILW4</accession>